<dbReference type="Pfam" id="PF00561">
    <property type="entry name" value="Abhydrolase_1"/>
    <property type="match status" value="1"/>
</dbReference>
<name>A0A1D1V662_RAMVA</name>
<dbReference type="EMBL" id="BDGG01000004">
    <property type="protein sequence ID" value="GAU97199.1"/>
    <property type="molecule type" value="Genomic_DNA"/>
</dbReference>
<organism evidence="2 3">
    <name type="scientific">Ramazzottius varieornatus</name>
    <name type="common">Water bear</name>
    <name type="synonym">Tardigrade</name>
    <dbReference type="NCBI Taxonomy" id="947166"/>
    <lineage>
        <taxon>Eukaryota</taxon>
        <taxon>Metazoa</taxon>
        <taxon>Ecdysozoa</taxon>
        <taxon>Tardigrada</taxon>
        <taxon>Eutardigrada</taxon>
        <taxon>Parachela</taxon>
        <taxon>Hypsibioidea</taxon>
        <taxon>Ramazzottiidae</taxon>
        <taxon>Ramazzottius</taxon>
    </lineage>
</organism>
<gene>
    <name evidence="2" type="primary">RvY_08540</name>
    <name evidence="2" type="synonym">RvY_08540.1</name>
    <name evidence="2" type="ORF">RvY_08540-1</name>
</gene>
<sequence>MHSPGRSSSQESNNETDHCERGMDFRELSIAYSLARPADAVDKEKRRSIDVHSMSFFTDPAGEPFPSFGLRNRAMKLAYPGAWKGIQNMVAEDILDGRFQLTTKYGGKRAKLQAVDGNLIDTMYVDKRRSAAEGQQEDQNARGNTLVICCDGNSAFYETGYMPIAIRAGYSTLGWNPPGFACSTGSPCPEQIRNAVDVVMSYALNVLQFHEKDIMLFAYSIGGYPAAWAAAKYPDVKGLLLDACFDELLPLVQLHLRGHFYAVTSMVLKDQECNLRIAQLLRHYHGPIKLFRRDEDEIVGKRIGSKYFNSTNRLLRLLLIYRYPAIVNEDTLPVLDEWLDCYNPQAQSLWLKNYNKMCPNCPEVFEAMHKEFHEDGQDFFPFLYGRDWALHVREHITIHLADKYLTTVNGKHNTILPVELLVPPWKHE</sequence>
<evidence type="ECO:0000313" key="3">
    <source>
        <dbReference type="Proteomes" id="UP000186922"/>
    </source>
</evidence>
<feature type="domain" description="AB hydrolase-1" evidence="1">
    <location>
        <begin position="152"/>
        <end position="243"/>
    </location>
</feature>
<dbReference type="PANTHER" id="PTHR12277:SF72">
    <property type="entry name" value="BAT5L PROTEIN"/>
    <property type="match status" value="1"/>
</dbReference>
<dbReference type="GO" id="GO:0006660">
    <property type="term" value="P:phosphatidylserine catabolic process"/>
    <property type="evidence" value="ECO:0007669"/>
    <property type="project" value="TreeGrafter"/>
</dbReference>
<proteinExistence type="predicted"/>
<dbReference type="Gene3D" id="3.40.50.1820">
    <property type="entry name" value="alpha/beta hydrolase"/>
    <property type="match status" value="1"/>
</dbReference>
<evidence type="ECO:0000313" key="2">
    <source>
        <dbReference type="EMBL" id="GAU97199.1"/>
    </source>
</evidence>
<keyword evidence="3" id="KW-1185">Reference proteome</keyword>
<dbReference type="GO" id="GO:0052651">
    <property type="term" value="P:monoacylglycerol catabolic process"/>
    <property type="evidence" value="ECO:0007669"/>
    <property type="project" value="TreeGrafter"/>
</dbReference>
<dbReference type="AlphaFoldDB" id="A0A1D1V662"/>
<dbReference type="Proteomes" id="UP000186922">
    <property type="component" value="Unassembled WGS sequence"/>
</dbReference>
<dbReference type="PANTHER" id="PTHR12277">
    <property type="entry name" value="ALPHA/BETA HYDROLASE DOMAIN-CONTAINING PROTEIN"/>
    <property type="match status" value="1"/>
</dbReference>
<dbReference type="InterPro" id="IPR029058">
    <property type="entry name" value="AB_hydrolase_fold"/>
</dbReference>
<dbReference type="GO" id="GO:0012505">
    <property type="term" value="C:endomembrane system"/>
    <property type="evidence" value="ECO:0007669"/>
    <property type="project" value="TreeGrafter"/>
</dbReference>
<evidence type="ECO:0000259" key="1">
    <source>
        <dbReference type="Pfam" id="PF00561"/>
    </source>
</evidence>
<dbReference type="InterPro" id="IPR000073">
    <property type="entry name" value="AB_hydrolase_1"/>
</dbReference>
<dbReference type="GO" id="GO:0004620">
    <property type="term" value="F:phospholipase activity"/>
    <property type="evidence" value="ECO:0007669"/>
    <property type="project" value="TreeGrafter"/>
</dbReference>
<protein>
    <recommendedName>
        <fullName evidence="1">AB hydrolase-1 domain-containing protein</fullName>
    </recommendedName>
</protein>
<dbReference type="GO" id="GO:0047372">
    <property type="term" value="F:monoacylglycerol lipase activity"/>
    <property type="evidence" value="ECO:0007669"/>
    <property type="project" value="TreeGrafter"/>
</dbReference>
<dbReference type="OrthoDB" id="6412627at2759"/>
<dbReference type="SUPFAM" id="SSF53474">
    <property type="entry name" value="alpha/beta-Hydrolases"/>
    <property type="match status" value="1"/>
</dbReference>
<accession>A0A1D1V662</accession>
<comment type="caution">
    <text evidence="2">The sequence shown here is derived from an EMBL/GenBank/DDBJ whole genome shotgun (WGS) entry which is preliminary data.</text>
</comment>
<reference evidence="2 3" key="1">
    <citation type="journal article" date="2016" name="Nat. Commun.">
        <title>Extremotolerant tardigrade genome and improved radiotolerance of human cultured cells by tardigrade-unique protein.</title>
        <authorList>
            <person name="Hashimoto T."/>
            <person name="Horikawa D.D."/>
            <person name="Saito Y."/>
            <person name="Kuwahara H."/>
            <person name="Kozuka-Hata H."/>
            <person name="Shin-I T."/>
            <person name="Minakuchi Y."/>
            <person name="Ohishi K."/>
            <person name="Motoyama A."/>
            <person name="Aizu T."/>
            <person name="Enomoto A."/>
            <person name="Kondo K."/>
            <person name="Tanaka S."/>
            <person name="Hara Y."/>
            <person name="Koshikawa S."/>
            <person name="Sagara H."/>
            <person name="Miura T."/>
            <person name="Yokobori S."/>
            <person name="Miyagawa K."/>
            <person name="Suzuki Y."/>
            <person name="Kubo T."/>
            <person name="Oyama M."/>
            <person name="Kohara Y."/>
            <person name="Fujiyama A."/>
            <person name="Arakawa K."/>
            <person name="Katayama T."/>
            <person name="Toyoda A."/>
            <person name="Kunieda T."/>
        </authorList>
    </citation>
    <scope>NUCLEOTIDE SEQUENCE [LARGE SCALE GENOMIC DNA]</scope>
    <source>
        <strain evidence="2 3">YOKOZUNA-1</strain>
    </source>
</reference>